<keyword evidence="2" id="KW-0548">Nucleotidyltransferase</keyword>
<dbReference type="SUPFAM" id="SSF56672">
    <property type="entry name" value="DNA/RNA polymerases"/>
    <property type="match status" value="1"/>
</dbReference>
<dbReference type="PROSITE" id="PS50878">
    <property type="entry name" value="RT_POL"/>
    <property type="match status" value="1"/>
</dbReference>
<reference evidence="2" key="2">
    <citation type="submission" date="2022-01" db="EMBL/GenBank/DDBJ databases">
        <authorList>
            <person name="Yamashiro T."/>
            <person name="Shiraishi A."/>
            <person name="Satake H."/>
            <person name="Nakayama K."/>
        </authorList>
    </citation>
    <scope>NUCLEOTIDE SEQUENCE</scope>
</reference>
<feature type="domain" description="Reverse transcriptase" evidence="1">
    <location>
        <begin position="1"/>
        <end position="140"/>
    </location>
</feature>
<organism evidence="2 3">
    <name type="scientific">Tanacetum coccineum</name>
    <dbReference type="NCBI Taxonomy" id="301880"/>
    <lineage>
        <taxon>Eukaryota</taxon>
        <taxon>Viridiplantae</taxon>
        <taxon>Streptophyta</taxon>
        <taxon>Embryophyta</taxon>
        <taxon>Tracheophyta</taxon>
        <taxon>Spermatophyta</taxon>
        <taxon>Magnoliopsida</taxon>
        <taxon>eudicotyledons</taxon>
        <taxon>Gunneridae</taxon>
        <taxon>Pentapetalae</taxon>
        <taxon>asterids</taxon>
        <taxon>campanulids</taxon>
        <taxon>Asterales</taxon>
        <taxon>Asteraceae</taxon>
        <taxon>Asteroideae</taxon>
        <taxon>Anthemideae</taxon>
        <taxon>Anthemidinae</taxon>
        <taxon>Tanacetum</taxon>
    </lineage>
</organism>
<accession>A0ABQ5IYG3</accession>
<keyword evidence="3" id="KW-1185">Reference proteome</keyword>
<dbReference type="GO" id="GO:0003964">
    <property type="term" value="F:RNA-directed DNA polymerase activity"/>
    <property type="evidence" value="ECO:0007669"/>
    <property type="project" value="UniProtKB-KW"/>
</dbReference>
<dbReference type="InterPro" id="IPR043502">
    <property type="entry name" value="DNA/RNA_pol_sf"/>
</dbReference>
<evidence type="ECO:0000313" key="3">
    <source>
        <dbReference type="Proteomes" id="UP001151760"/>
    </source>
</evidence>
<dbReference type="Pfam" id="PF00078">
    <property type="entry name" value="RVT_1"/>
    <property type="match status" value="1"/>
</dbReference>
<keyword evidence="2" id="KW-0808">Transferase</keyword>
<dbReference type="Proteomes" id="UP001151760">
    <property type="component" value="Unassembled WGS sequence"/>
</dbReference>
<sequence length="592" mass="68334">MASILVNGSPTSEFLFFCGLKQGDPLAPYLFILIMESLHISFSRATNDGFFKGIHIDGSMSISHLFYADDAVFIGEWSDSNMKNIVKILKCFFLASGLKINIQKSQVLGVGVPRTLVTQAASLIGCALMQKPFRYLGVMVGDCMSRKLAWAETVQKLHSRLSNWKVKTLSIGGRLTLLKSVLGASPLYNMSIYKVPKGVLNEMEAIRSKFFNGADTLERKITWVSWDKVLASKKNGGLGVSSFHALNRALLLKWVWRFISQDGSLWYRVIQALYGHSFELHSVSHSSLWCFILREMHLLKSKGFDFVTHCKKRVGDGHCTRFWYDNWFSDQPFRVTFPRLFALETDKDSTVASKLGSPSLEVSFRRSVRDGVERQQLLDLNSLTGSLILSSSKDRWICDLNGDGEFRVKDVRIKLDDILLPSDSNATRWVKYIPIKINVFAWRVRLDRLPTRSNLIRRGVVLESPLCPMCGLIPEDIHHVIFRCDIAQFVFRRICRWWDLDWHDLFSFSDWYAWFSAIRLTSRLKLILEGVFYIAWWHLWAYRNQTIFAETSPRRSVIFDDIVSRSFNWCSSRCNRFFSWESWMKNPHLISL</sequence>
<reference evidence="2" key="1">
    <citation type="journal article" date="2022" name="Int. J. Mol. Sci.">
        <title>Draft Genome of Tanacetum Coccineum: Genomic Comparison of Closely Related Tanacetum-Family Plants.</title>
        <authorList>
            <person name="Yamashiro T."/>
            <person name="Shiraishi A."/>
            <person name="Nakayama K."/>
            <person name="Satake H."/>
        </authorList>
    </citation>
    <scope>NUCLEOTIDE SEQUENCE</scope>
</reference>
<dbReference type="EMBL" id="BQNB010021230">
    <property type="protein sequence ID" value="GJU04248.1"/>
    <property type="molecule type" value="Genomic_DNA"/>
</dbReference>
<evidence type="ECO:0000259" key="1">
    <source>
        <dbReference type="PROSITE" id="PS50878"/>
    </source>
</evidence>
<gene>
    <name evidence="2" type="ORF">Tco_1114586</name>
</gene>
<proteinExistence type="predicted"/>
<evidence type="ECO:0000313" key="2">
    <source>
        <dbReference type="EMBL" id="GJU04248.1"/>
    </source>
</evidence>
<keyword evidence="2" id="KW-0695">RNA-directed DNA polymerase</keyword>
<protein>
    <submittedName>
        <fullName evidence="2">RNA-directed DNA polymerase, eukaryota</fullName>
    </submittedName>
</protein>
<dbReference type="PANTHER" id="PTHR33116:SF79">
    <property type="entry name" value="REVERSE TRANSCRIPTASE DOMAIN, ZINC FINGER, CCHC-TYPE-RELATED"/>
    <property type="match status" value="1"/>
</dbReference>
<name>A0ABQ5IYG3_9ASTR</name>
<comment type="caution">
    <text evidence="2">The sequence shown here is derived from an EMBL/GenBank/DDBJ whole genome shotgun (WGS) entry which is preliminary data.</text>
</comment>
<dbReference type="InterPro" id="IPR000477">
    <property type="entry name" value="RT_dom"/>
</dbReference>
<dbReference type="InterPro" id="IPR026960">
    <property type="entry name" value="RVT-Znf"/>
</dbReference>
<dbReference type="Pfam" id="PF13966">
    <property type="entry name" value="zf-RVT"/>
    <property type="match status" value="1"/>
</dbReference>
<dbReference type="PANTHER" id="PTHR33116">
    <property type="entry name" value="REVERSE TRANSCRIPTASE ZINC-BINDING DOMAIN-CONTAINING PROTEIN-RELATED-RELATED"/>
    <property type="match status" value="1"/>
</dbReference>